<dbReference type="RefSeq" id="WP_015723538.1">
    <property type="nucleotide sequence ID" value="NC_014972.1"/>
</dbReference>
<dbReference type="HAMAP" id="MF_01139">
    <property type="entry name" value="ISPT"/>
    <property type="match status" value="1"/>
</dbReference>
<dbReference type="NCBIfam" id="TIGR00055">
    <property type="entry name" value="uppS"/>
    <property type="match status" value="1"/>
</dbReference>
<dbReference type="CDD" id="cd00475">
    <property type="entry name" value="Cis_IPPS"/>
    <property type="match status" value="1"/>
</dbReference>
<comment type="function">
    <text evidence="2">Catalyzes the condensation of isopentenyl diphosphate (IPP) with allylic pyrophosphates generating different type of terpenoids.</text>
</comment>
<dbReference type="NCBIfam" id="NF011405">
    <property type="entry name" value="PRK14830.1"/>
    <property type="match status" value="1"/>
</dbReference>
<feature type="binding site" evidence="2">
    <location>
        <position position="35"/>
    </location>
    <ligand>
        <name>substrate</name>
    </ligand>
</feature>
<feature type="binding site" evidence="2">
    <location>
        <position position="71"/>
    </location>
    <ligand>
        <name>substrate</name>
    </ligand>
</feature>
<keyword evidence="1 2" id="KW-0808">Transferase</keyword>
<proteinExistence type="inferred from homology"/>
<feature type="active site" description="Proton acceptor" evidence="2">
    <location>
        <position position="70"/>
    </location>
</feature>
<evidence type="ECO:0000256" key="1">
    <source>
        <dbReference type="ARBA" id="ARBA00022679"/>
    </source>
</evidence>
<dbReference type="Proteomes" id="UP000006365">
    <property type="component" value="Chromosome"/>
</dbReference>
<evidence type="ECO:0000313" key="4">
    <source>
        <dbReference type="Proteomes" id="UP000006365"/>
    </source>
</evidence>
<sequence>MSSVVTQEQLSLIPRHVAIIMDGNGRWAEERHRPRLYGHKAGVESVRAVVETARSIGLEVLTLYAFSTENWNRPSTEVNGLMGLLKSYLQAELRTMLSNDIRLHCLGQQDRLPSDVRAILQQTIDETRCCQGMILNLALSYGGRSEIVGAARELARQCQQGRLDWQDISESTLGEYLFTAGQSDPDLLIRTGGEHRLSNFLLWQASYAELYFTEVKWPDFRKEQFLEAIQTFQHRQRRFGKTGAQLQAE</sequence>
<dbReference type="PROSITE" id="PS01066">
    <property type="entry name" value="UPP_SYNTHASE"/>
    <property type="match status" value="1"/>
</dbReference>
<keyword evidence="2" id="KW-0479">Metal-binding</keyword>
<dbReference type="EC" id="2.5.1.-" evidence="2"/>
<feature type="active site" evidence="2">
    <location>
        <position position="22"/>
    </location>
</feature>
<feature type="binding site" evidence="2">
    <location>
        <position position="39"/>
    </location>
    <ligand>
        <name>substrate</name>
    </ligand>
</feature>
<dbReference type="FunFam" id="3.40.1180.10:FF:000001">
    <property type="entry name" value="(2E,6E)-farnesyl-diphosphate-specific ditrans,polycis-undecaprenyl-diphosphate synthase"/>
    <property type="match status" value="1"/>
</dbReference>
<dbReference type="EMBL" id="CP002364">
    <property type="protein sequence ID" value="ADW16994.1"/>
    <property type="molecule type" value="Genomic_DNA"/>
</dbReference>
<dbReference type="AlphaFoldDB" id="A0A7U3YKD7"/>
<feature type="binding site" evidence="2">
    <location>
        <position position="190"/>
    </location>
    <ligand>
        <name>substrate</name>
    </ligand>
</feature>
<feature type="binding site" evidence="2">
    <location>
        <position position="22"/>
    </location>
    <ligand>
        <name>Mg(2+)</name>
        <dbReference type="ChEBI" id="CHEBI:18420"/>
    </ligand>
</feature>
<dbReference type="Gene3D" id="3.40.1180.10">
    <property type="entry name" value="Decaprenyl diphosphate synthase-like"/>
    <property type="match status" value="1"/>
</dbReference>
<feature type="binding site" evidence="2">
    <location>
        <begin position="196"/>
        <end position="198"/>
    </location>
    <ligand>
        <name>substrate</name>
    </ligand>
</feature>
<dbReference type="Pfam" id="PF01255">
    <property type="entry name" value="Prenyltransf"/>
    <property type="match status" value="1"/>
</dbReference>
<dbReference type="GO" id="GO:0000287">
    <property type="term" value="F:magnesium ion binding"/>
    <property type="evidence" value="ECO:0007669"/>
    <property type="project" value="UniProtKB-UniRule"/>
</dbReference>
<dbReference type="PANTHER" id="PTHR10291">
    <property type="entry name" value="DEHYDRODOLICHYL DIPHOSPHATE SYNTHASE FAMILY MEMBER"/>
    <property type="match status" value="1"/>
</dbReference>
<feature type="binding site" evidence="2">
    <location>
        <begin position="23"/>
        <end position="26"/>
    </location>
    <ligand>
        <name>substrate</name>
    </ligand>
</feature>
<protein>
    <recommendedName>
        <fullName evidence="2">Isoprenyl transferase</fullName>
        <ecNumber evidence="2">2.5.1.-</ecNumber>
    </recommendedName>
</protein>
<name>A0A7U3YKD7_DESPD</name>
<gene>
    <name evidence="3" type="ordered locus">Despr_0820</name>
</gene>
<dbReference type="GO" id="GO:0045547">
    <property type="term" value="F:ditrans,polycis-polyprenyl diphosphate synthase [(2E,6E)-farnesyl diphosphate specific] activity"/>
    <property type="evidence" value="ECO:0007669"/>
    <property type="project" value="TreeGrafter"/>
</dbReference>
<evidence type="ECO:0000256" key="2">
    <source>
        <dbReference type="HAMAP-Rule" id="MF_01139"/>
    </source>
</evidence>
<keyword evidence="4" id="KW-1185">Reference proteome</keyword>
<dbReference type="PANTHER" id="PTHR10291:SF0">
    <property type="entry name" value="DEHYDRODOLICHYL DIPHOSPHATE SYNTHASE 2"/>
    <property type="match status" value="1"/>
</dbReference>
<dbReference type="InterPro" id="IPR001441">
    <property type="entry name" value="UPP_synth-like"/>
</dbReference>
<dbReference type="KEGG" id="dpr:Despr_0820"/>
<dbReference type="InterPro" id="IPR036424">
    <property type="entry name" value="UPP_synth-like_sf"/>
</dbReference>
<keyword evidence="2" id="KW-0460">Magnesium</keyword>
<comment type="cofactor">
    <cofactor evidence="2">
        <name>Mg(2+)</name>
        <dbReference type="ChEBI" id="CHEBI:18420"/>
    </cofactor>
    <text evidence="2">Binds 2 magnesium ions per subunit.</text>
</comment>
<feature type="binding site" evidence="2">
    <location>
        <position position="209"/>
    </location>
    <ligand>
        <name>Mg(2+)</name>
        <dbReference type="ChEBI" id="CHEBI:18420"/>
    </ligand>
</feature>
<comment type="similarity">
    <text evidence="2">Belongs to the UPP synthase family.</text>
</comment>
<feature type="binding site" evidence="2">
    <location>
        <position position="73"/>
    </location>
    <ligand>
        <name>substrate</name>
    </ligand>
</feature>
<dbReference type="GO" id="GO:0016094">
    <property type="term" value="P:polyprenol biosynthetic process"/>
    <property type="evidence" value="ECO:0007669"/>
    <property type="project" value="TreeGrafter"/>
</dbReference>
<accession>A0A7U3YKD7</accession>
<organism evidence="3 4">
    <name type="scientific">Desulfobulbus propionicus (strain ATCC 33891 / DSM 2032 / VKM B-1956 / 1pr3)</name>
    <dbReference type="NCBI Taxonomy" id="577650"/>
    <lineage>
        <taxon>Bacteria</taxon>
        <taxon>Pseudomonadati</taxon>
        <taxon>Thermodesulfobacteriota</taxon>
        <taxon>Desulfobulbia</taxon>
        <taxon>Desulfobulbales</taxon>
        <taxon>Desulfobulbaceae</taxon>
        <taxon>Desulfobulbus</taxon>
    </lineage>
</organism>
<reference evidence="3 4" key="1">
    <citation type="journal article" date="2011" name="Stand. Genomic Sci.">
        <title>Complete genome sequence of Desulfobulbus propionicus type strain (1pr3).</title>
        <authorList>
            <person name="Pagani I."/>
            <person name="Lapidus A."/>
            <person name="Nolan M."/>
            <person name="Lucas S."/>
            <person name="Hammon N."/>
            <person name="Deshpande S."/>
            <person name="Cheng J.F."/>
            <person name="Chertkov O."/>
            <person name="Davenport K."/>
            <person name="Tapia R."/>
            <person name="Han C."/>
            <person name="Goodwin L."/>
            <person name="Pitluck S."/>
            <person name="Liolios K."/>
            <person name="Mavromatis K."/>
            <person name="Ivanova N."/>
            <person name="Mikhailova N."/>
            <person name="Pati A."/>
            <person name="Chen A."/>
            <person name="Palaniappan K."/>
            <person name="Land M."/>
            <person name="Hauser L."/>
            <person name="Chang Y.J."/>
            <person name="Jeffries C.D."/>
            <person name="Detter J.C."/>
            <person name="Brambilla E."/>
            <person name="Kannan K.P."/>
            <person name="Djao O.D."/>
            <person name="Rohde M."/>
            <person name="Pukall R."/>
            <person name="Spring S."/>
            <person name="Goker M."/>
            <person name="Sikorski J."/>
            <person name="Woyke T."/>
            <person name="Bristow J."/>
            <person name="Eisen J.A."/>
            <person name="Markowitz V."/>
            <person name="Hugenholtz P."/>
            <person name="Kyrpides N.C."/>
            <person name="Klenk H.P."/>
        </authorList>
    </citation>
    <scope>NUCLEOTIDE SEQUENCE [LARGE SCALE GENOMIC DNA]</scope>
    <source>
        <strain evidence="4">ATCC 33891 / DSM 2032 / 1pr3</strain>
    </source>
</reference>
<dbReference type="InterPro" id="IPR018520">
    <property type="entry name" value="UPP_synth-like_CS"/>
</dbReference>
<comment type="subunit">
    <text evidence="2">Homodimer.</text>
</comment>
<feature type="binding site" evidence="2">
    <location>
        <position position="27"/>
    </location>
    <ligand>
        <name>substrate</name>
    </ligand>
</feature>
<feature type="binding site" evidence="2">
    <location>
        <begin position="67"/>
        <end position="69"/>
    </location>
    <ligand>
        <name>substrate</name>
    </ligand>
</feature>
<evidence type="ECO:0000313" key="3">
    <source>
        <dbReference type="EMBL" id="ADW16994.1"/>
    </source>
</evidence>
<dbReference type="SUPFAM" id="SSF64005">
    <property type="entry name" value="Undecaprenyl diphosphate synthase"/>
    <property type="match status" value="1"/>
</dbReference>